<dbReference type="PANTHER" id="PTHR30181:SF2">
    <property type="entry name" value="PTS SYSTEM MANNITOL-SPECIFIC EIICBA COMPONENT"/>
    <property type="match status" value="1"/>
</dbReference>
<protein>
    <recommendedName>
        <fullName evidence="2">Mannitol-specific phosphotransferase enzyme IIA component</fullName>
    </recommendedName>
    <alternativeName>
        <fullName evidence="10">EIIA</fullName>
    </alternativeName>
    <alternativeName>
        <fullName evidence="11">EIII</fullName>
    </alternativeName>
    <alternativeName>
        <fullName evidence="9">PTS system mannitol-specific EIIA component</fullName>
    </alternativeName>
</protein>
<evidence type="ECO:0000256" key="11">
    <source>
        <dbReference type="ARBA" id="ARBA00030962"/>
    </source>
</evidence>
<evidence type="ECO:0000256" key="4">
    <source>
        <dbReference type="ARBA" id="ARBA00022553"/>
    </source>
</evidence>
<dbReference type="Gene3D" id="3.40.930.10">
    <property type="entry name" value="Mannitol-specific EII, Chain A"/>
    <property type="match status" value="1"/>
</dbReference>
<evidence type="ECO:0000256" key="8">
    <source>
        <dbReference type="ARBA" id="ARBA00022777"/>
    </source>
</evidence>
<sequence>MDKKNPVLIKENIKLNCKPVDKHAAIDAVGSLLVDHGYVTPKYVEGMHNREDALTVYIGNMLAIPHGEYEVIDEIIQSGIAVMIYPDGIDWNGEVVKVVMGIAGVGDEHMKILSQTAILFSEIENVEELIAMTDVDEVYNMLTQEYDE</sequence>
<dbReference type="GO" id="GO:0016301">
    <property type="term" value="F:kinase activity"/>
    <property type="evidence" value="ECO:0007669"/>
    <property type="project" value="UniProtKB-KW"/>
</dbReference>
<dbReference type="PANTHER" id="PTHR30181">
    <property type="entry name" value="MANNITOL PERMEASE IIC COMPONENT"/>
    <property type="match status" value="1"/>
</dbReference>
<proteinExistence type="predicted"/>
<evidence type="ECO:0000259" key="12">
    <source>
        <dbReference type="PROSITE" id="PS51094"/>
    </source>
</evidence>
<feature type="domain" description="PTS EIIA type-2" evidence="12">
    <location>
        <begin position="6"/>
        <end position="145"/>
    </location>
</feature>
<dbReference type="InterPro" id="IPR050893">
    <property type="entry name" value="Sugar_PTS"/>
</dbReference>
<evidence type="ECO:0000313" key="14">
    <source>
        <dbReference type="Proteomes" id="UP000515928"/>
    </source>
</evidence>
<dbReference type="GO" id="GO:0090563">
    <property type="term" value="F:protein-phosphocysteine-sugar phosphotransferase activity"/>
    <property type="evidence" value="ECO:0007669"/>
    <property type="project" value="TreeGrafter"/>
</dbReference>
<dbReference type="AlphaFoldDB" id="A0A7G9S1K6"/>
<evidence type="ECO:0000313" key="13">
    <source>
        <dbReference type="EMBL" id="QNN61731.1"/>
    </source>
</evidence>
<dbReference type="PROSITE" id="PS51094">
    <property type="entry name" value="PTS_EIIA_TYPE_2"/>
    <property type="match status" value="1"/>
</dbReference>
<dbReference type="GO" id="GO:0005886">
    <property type="term" value="C:plasma membrane"/>
    <property type="evidence" value="ECO:0007669"/>
    <property type="project" value="TreeGrafter"/>
</dbReference>
<dbReference type="Pfam" id="PF00359">
    <property type="entry name" value="PTS_EIIA_2"/>
    <property type="match status" value="1"/>
</dbReference>
<dbReference type="PROSITE" id="PS00372">
    <property type="entry name" value="PTS_EIIA_TYPE_2_HIS"/>
    <property type="match status" value="1"/>
</dbReference>
<dbReference type="InterPro" id="IPR016152">
    <property type="entry name" value="PTrfase/Anion_transptr"/>
</dbReference>
<name>A0A7G9S1K6_9FIRM</name>
<keyword evidence="5 13" id="KW-0762">Sugar transport</keyword>
<comment type="function">
    <text evidence="1">The phosphoenolpyruvate-dependent sugar phosphotransferase system (sugar PTS), a major carbohydrate active transport system, catalyzes the phosphorylation of incoming sugar substrates concomitantly with their translocation across the cell membrane. The enzyme II CmtAB PTS system is involved in D-mannitol transport.</text>
</comment>
<keyword evidence="14" id="KW-1185">Reference proteome</keyword>
<accession>A0A7G9S1K6</accession>
<keyword evidence="4" id="KW-0597">Phosphoprotein</keyword>
<evidence type="ECO:0000256" key="9">
    <source>
        <dbReference type="ARBA" id="ARBA00029908"/>
    </source>
</evidence>
<evidence type="ECO:0000256" key="10">
    <source>
        <dbReference type="ARBA" id="ARBA00030956"/>
    </source>
</evidence>
<evidence type="ECO:0000256" key="7">
    <source>
        <dbReference type="ARBA" id="ARBA00022683"/>
    </source>
</evidence>
<reference evidence="13 14" key="1">
    <citation type="submission" date="2020-08" db="EMBL/GenBank/DDBJ databases">
        <title>Genome sequence of Erysipelothrix inopinata DSM 15511T.</title>
        <authorList>
            <person name="Hyun D.-W."/>
            <person name="Bae J.-W."/>
        </authorList>
    </citation>
    <scope>NUCLEOTIDE SEQUENCE [LARGE SCALE GENOMIC DNA]</scope>
    <source>
        <strain evidence="13 14">DSM 15511</strain>
    </source>
</reference>
<dbReference type="InterPro" id="IPR002178">
    <property type="entry name" value="PTS_EIIA_type-2_dom"/>
</dbReference>
<dbReference type="KEGG" id="eio:H9L01_05075"/>
<evidence type="ECO:0000256" key="5">
    <source>
        <dbReference type="ARBA" id="ARBA00022597"/>
    </source>
</evidence>
<evidence type="ECO:0000256" key="1">
    <source>
        <dbReference type="ARBA" id="ARBA00002434"/>
    </source>
</evidence>
<keyword evidence="8" id="KW-0418">Kinase</keyword>
<keyword evidence="3" id="KW-0813">Transport</keyword>
<dbReference type="EMBL" id="CP060715">
    <property type="protein sequence ID" value="QNN61731.1"/>
    <property type="molecule type" value="Genomic_DNA"/>
</dbReference>
<dbReference type="CDD" id="cd00211">
    <property type="entry name" value="PTS_IIA_fru"/>
    <property type="match status" value="1"/>
</dbReference>
<dbReference type="Proteomes" id="UP000515928">
    <property type="component" value="Chromosome"/>
</dbReference>
<organism evidence="13 14">
    <name type="scientific">Erysipelothrix inopinata</name>
    <dbReference type="NCBI Taxonomy" id="225084"/>
    <lineage>
        <taxon>Bacteria</taxon>
        <taxon>Bacillati</taxon>
        <taxon>Bacillota</taxon>
        <taxon>Erysipelotrichia</taxon>
        <taxon>Erysipelotrichales</taxon>
        <taxon>Erysipelotrichaceae</taxon>
        <taxon>Erysipelothrix</taxon>
    </lineage>
</organism>
<evidence type="ECO:0000256" key="6">
    <source>
        <dbReference type="ARBA" id="ARBA00022679"/>
    </source>
</evidence>
<keyword evidence="6" id="KW-0808">Transferase</keyword>
<keyword evidence="7" id="KW-0598">Phosphotransferase system</keyword>
<gene>
    <name evidence="13" type="ORF">H9L01_05075</name>
</gene>
<dbReference type="GO" id="GO:0009401">
    <property type="term" value="P:phosphoenolpyruvate-dependent sugar phosphotransferase system"/>
    <property type="evidence" value="ECO:0007669"/>
    <property type="project" value="UniProtKB-KW"/>
</dbReference>
<dbReference type="SUPFAM" id="SSF55804">
    <property type="entry name" value="Phoshotransferase/anion transport protein"/>
    <property type="match status" value="1"/>
</dbReference>
<dbReference type="RefSeq" id="WP_187534924.1">
    <property type="nucleotide sequence ID" value="NZ_CBCSHU010000022.1"/>
</dbReference>
<evidence type="ECO:0000256" key="2">
    <source>
        <dbReference type="ARBA" id="ARBA00014783"/>
    </source>
</evidence>
<evidence type="ECO:0000256" key="3">
    <source>
        <dbReference type="ARBA" id="ARBA00022448"/>
    </source>
</evidence>